<accession>A0A4R9M2J7</accession>
<reference evidence="2" key="1">
    <citation type="journal article" date="2019" name="PLoS Negl. Trop. Dis.">
        <title>Revisiting the worldwide diversity of Leptospira species in the environment.</title>
        <authorList>
            <person name="Vincent A.T."/>
            <person name="Schiettekatte O."/>
            <person name="Bourhy P."/>
            <person name="Veyrier F.J."/>
            <person name="Picardeau M."/>
        </authorList>
    </citation>
    <scope>NUCLEOTIDE SEQUENCE [LARGE SCALE GENOMIC DNA]</scope>
    <source>
        <strain evidence="2">201300427</strain>
    </source>
</reference>
<evidence type="ECO:0000256" key="1">
    <source>
        <dbReference type="SAM" id="MobiDB-lite"/>
    </source>
</evidence>
<dbReference type="AlphaFoldDB" id="A0A4R9M2J7"/>
<evidence type="ECO:0000313" key="3">
    <source>
        <dbReference type="Proteomes" id="UP000298058"/>
    </source>
</evidence>
<gene>
    <name evidence="2" type="ORF">EHS15_11405</name>
</gene>
<dbReference type="RefSeq" id="WP_135760691.1">
    <property type="nucleotide sequence ID" value="NZ_RQHW01000042.1"/>
</dbReference>
<evidence type="ECO:0000313" key="2">
    <source>
        <dbReference type="EMBL" id="TGN19008.1"/>
    </source>
</evidence>
<organism evidence="2 3">
    <name type="scientific">Leptospira idonii</name>
    <dbReference type="NCBI Taxonomy" id="1193500"/>
    <lineage>
        <taxon>Bacteria</taxon>
        <taxon>Pseudomonadati</taxon>
        <taxon>Spirochaetota</taxon>
        <taxon>Spirochaetia</taxon>
        <taxon>Leptospirales</taxon>
        <taxon>Leptospiraceae</taxon>
        <taxon>Leptospira</taxon>
    </lineage>
</organism>
<comment type="caution">
    <text evidence="2">The sequence shown here is derived from an EMBL/GenBank/DDBJ whole genome shotgun (WGS) entry which is preliminary data.</text>
</comment>
<feature type="compositionally biased region" description="Basic and acidic residues" evidence="1">
    <location>
        <begin position="44"/>
        <end position="58"/>
    </location>
</feature>
<keyword evidence="3" id="KW-1185">Reference proteome</keyword>
<proteinExistence type="predicted"/>
<dbReference type="EMBL" id="RQHW01000042">
    <property type="protein sequence ID" value="TGN19008.1"/>
    <property type="molecule type" value="Genomic_DNA"/>
</dbReference>
<dbReference type="OrthoDB" id="345064at2"/>
<name>A0A4R9M2J7_9LEPT</name>
<dbReference type="Proteomes" id="UP000298058">
    <property type="component" value="Unassembled WGS sequence"/>
</dbReference>
<feature type="region of interest" description="Disordered" evidence="1">
    <location>
        <begin position="36"/>
        <end position="58"/>
    </location>
</feature>
<sequence>MDKRQFMIRLNQNRLFLILLITFSFPLWADPKLPKEPLSPGFPGEEKKEDRDARGDTKRSVVQTLTLCDGRTVRGETEGLGTGISFQHLRDGIEYKKTLKWEEVESVRIDSWELKQKKEEKKGISYEALPKKVRIRTRSGETFYKETGLSDLKLLNLVIQNQNGTANLFTYWIDLKFENGAWYSGLPALKKEGLVREDCLKDVVRMIEWE</sequence>
<protein>
    <submittedName>
        <fullName evidence="2">Uncharacterized protein</fullName>
    </submittedName>
</protein>